<evidence type="ECO:0000313" key="4">
    <source>
        <dbReference type="Proteomes" id="UP000243588"/>
    </source>
</evidence>
<dbReference type="GO" id="GO:0072344">
    <property type="term" value="P:rescue of stalled ribosome"/>
    <property type="evidence" value="ECO:0007669"/>
    <property type="project" value="TreeGrafter"/>
</dbReference>
<reference evidence="4" key="1">
    <citation type="submission" date="2016-10" db="EMBL/GenBank/DDBJ databases">
        <authorList>
            <person name="Varghese N."/>
            <person name="Submissions S."/>
        </authorList>
    </citation>
    <scope>NUCLEOTIDE SEQUENCE [LARGE SCALE GENOMIC DNA]</scope>
    <source>
        <strain evidence="4">DSM 23313</strain>
    </source>
</reference>
<dbReference type="RefSeq" id="WP_090409867.1">
    <property type="nucleotide sequence ID" value="NZ_FNDQ01000020.1"/>
</dbReference>
<dbReference type="Gene3D" id="3.30.160.20">
    <property type="match status" value="1"/>
</dbReference>
<dbReference type="STRING" id="702745.SAMN05421818_12019"/>
<name>A0A1G8FX23_9FLAO</name>
<dbReference type="AlphaFoldDB" id="A0A1G8FX23"/>
<dbReference type="InterPro" id="IPR045853">
    <property type="entry name" value="Pep_chain_release_fac_I_sf"/>
</dbReference>
<evidence type="ECO:0000256" key="1">
    <source>
        <dbReference type="ARBA" id="ARBA00010835"/>
    </source>
</evidence>
<dbReference type="Proteomes" id="UP000243588">
    <property type="component" value="Unassembled WGS sequence"/>
</dbReference>
<protein>
    <submittedName>
        <fullName evidence="3">Ribosome-associated protein</fullName>
    </submittedName>
</protein>
<dbReference type="InterPro" id="IPR000352">
    <property type="entry name" value="Pep_chain_release_fac_I"/>
</dbReference>
<proteinExistence type="inferred from homology"/>
<dbReference type="EMBL" id="FNDQ01000020">
    <property type="protein sequence ID" value="SDH86699.1"/>
    <property type="molecule type" value="Genomic_DNA"/>
</dbReference>
<dbReference type="GO" id="GO:0004045">
    <property type="term" value="F:peptidyl-tRNA hydrolase activity"/>
    <property type="evidence" value="ECO:0007669"/>
    <property type="project" value="TreeGrafter"/>
</dbReference>
<evidence type="ECO:0000313" key="3">
    <source>
        <dbReference type="EMBL" id="SDH86699.1"/>
    </source>
</evidence>
<dbReference type="GO" id="GO:0003747">
    <property type="term" value="F:translation release factor activity"/>
    <property type="evidence" value="ECO:0007669"/>
    <property type="project" value="InterPro"/>
</dbReference>
<dbReference type="PANTHER" id="PTHR47814">
    <property type="entry name" value="PEPTIDYL-TRNA HYDROLASE ARFB"/>
    <property type="match status" value="1"/>
</dbReference>
<dbReference type="NCBIfam" id="NF006718">
    <property type="entry name" value="PRK09256.1"/>
    <property type="match status" value="1"/>
</dbReference>
<dbReference type="PROSITE" id="PS00745">
    <property type="entry name" value="RF_PROK_I"/>
    <property type="match status" value="1"/>
</dbReference>
<dbReference type="PANTHER" id="PTHR47814:SF1">
    <property type="entry name" value="PEPTIDYL-TRNA HYDROLASE ARFB"/>
    <property type="match status" value="1"/>
</dbReference>
<dbReference type="SUPFAM" id="SSF75620">
    <property type="entry name" value="Release factor"/>
    <property type="match status" value="1"/>
</dbReference>
<dbReference type="Pfam" id="PF00472">
    <property type="entry name" value="RF-1"/>
    <property type="match status" value="1"/>
</dbReference>
<keyword evidence="4" id="KW-1185">Reference proteome</keyword>
<dbReference type="GO" id="GO:0043022">
    <property type="term" value="F:ribosome binding"/>
    <property type="evidence" value="ECO:0007669"/>
    <property type="project" value="TreeGrafter"/>
</dbReference>
<evidence type="ECO:0000259" key="2">
    <source>
        <dbReference type="PROSITE" id="PS00745"/>
    </source>
</evidence>
<organism evidence="3 4">
    <name type="scientific">Myroides phaeus</name>
    <dbReference type="NCBI Taxonomy" id="702745"/>
    <lineage>
        <taxon>Bacteria</taxon>
        <taxon>Pseudomonadati</taxon>
        <taxon>Bacteroidota</taxon>
        <taxon>Flavobacteriia</taxon>
        <taxon>Flavobacteriales</taxon>
        <taxon>Flavobacteriaceae</taxon>
        <taxon>Myroides</taxon>
    </lineage>
</organism>
<feature type="domain" description="Prokaryotic-type class I peptide chain release factors" evidence="2">
    <location>
        <begin position="16"/>
        <end position="32"/>
    </location>
</feature>
<comment type="similarity">
    <text evidence="1">Belongs to the prokaryotic/mitochondrial release factor family.</text>
</comment>
<accession>A0A1G8FX23</accession>
<gene>
    <name evidence="3" type="ORF">SAMN05421818_12019</name>
</gene>
<sequence>MNKEIIERELDFKAVRSGGAGGQHVNKVSSKVVLSWNCSASEGLSEEEKMLFLERFSNRISKDGLLVMDADSTRSQIKNKEIVIERFFQLLALGLKIDKPRRETKVPRHAILKRKDNKQQMSLKKALRKRPNF</sequence>